<dbReference type="EMBL" id="JASCXW010000030">
    <property type="protein sequence ID" value="MDI6453490.1"/>
    <property type="molecule type" value="Genomic_DNA"/>
</dbReference>
<keyword evidence="6 12" id="KW-0375">Hydrogen ion transport</keyword>
<evidence type="ECO:0000256" key="6">
    <source>
        <dbReference type="ARBA" id="ARBA00022781"/>
    </source>
</evidence>
<dbReference type="Pfam" id="PF00137">
    <property type="entry name" value="ATP-synt_C"/>
    <property type="match status" value="1"/>
</dbReference>
<keyword evidence="5 12" id="KW-0812">Transmembrane</keyword>
<evidence type="ECO:0000256" key="12">
    <source>
        <dbReference type="HAMAP-Rule" id="MF_01396"/>
    </source>
</evidence>
<dbReference type="NCBIfam" id="TIGR01260">
    <property type="entry name" value="ATP_synt_c"/>
    <property type="match status" value="1"/>
</dbReference>
<keyword evidence="11 12" id="KW-0066">ATP synthesis</keyword>
<dbReference type="SUPFAM" id="SSF81333">
    <property type="entry name" value="F1F0 ATP synthase subunit C"/>
    <property type="match status" value="1"/>
</dbReference>
<keyword evidence="8 12" id="KW-0406">Ion transport</keyword>
<evidence type="ECO:0000313" key="14">
    <source>
        <dbReference type="EMBL" id="MDI6453490.1"/>
    </source>
</evidence>
<keyword evidence="4 12" id="KW-0138">CF(0)</keyword>
<dbReference type="PROSITE" id="PS00605">
    <property type="entry name" value="ATPASE_C"/>
    <property type="match status" value="1"/>
</dbReference>
<evidence type="ECO:0000259" key="13">
    <source>
        <dbReference type="Pfam" id="PF00137"/>
    </source>
</evidence>
<keyword evidence="7 12" id="KW-1133">Transmembrane helix</keyword>
<dbReference type="InterPro" id="IPR002379">
    <property type="entry name" value="ATPase_proteolipid_c-like_dom"/>
</dbReference>
<dbReference type="GO" id="GO:0046933">
    <property type="term" value="F:proton-transporting ATP synthase activity, rotational mechanism"/>
    <property type="evidence" value="ECO:0007669"/>
    <property type="project" value="UniProtKB-UniRule"/>
</dbReference>
<name>A0AAW6U9C5_9MOLU</name>
<dbReference type="GO" id="GO:0005886">
    <property type="term" value="C:plasma membrane"/>
    <property type="evidence" value="ECO:0007669"/>
    <property type="project" value="UniProtKB-SubCell"/>
</dbReference>
<feature type="transmembrane region" description="Helical" evidence="12">
    <location>
        <begin position="20"/>
        <end position="46"/>
    </location>
</feature>
<dbReference type="GO" id="GO:0045259">
    <property type="term" value="C:proton-transporting ATP synthase complex"/>
    <property type="evidence" value="ECO:0007669"/>
    <property type="project" value="UniProtKB-KW"/>
</dbReference>
<keyword evidence="3 12" id="KW-0813">Transport</keyword>
<keyword evidence="9 12" id="KW-0446">Lipid-binding</keyword>
<dbReference type="Proteomes" id="UP001431532">
    <property type="component" value="Unassembled WGS sequence"/>
</dbReference>
<dbReference type="AlphaFoldDB" id="A0AAW6U9C5"/>
<evidence type="ECO:0000256" key="1">
    <source>
        <dbReference type="ARBA" id="ARBA00004141"/>
    </source>
</evidence>
<feature type="site" description="Reversibly protonated during proton transport" evidence="12">
    <location>
        <position position="77"/>
    </location>
</feature>
<evidence type="ECO:0000256" key="2">
    <source>
        <dbReference type="ARBA" id="ARBA00006704"/>
    </source>
</evidence>
<keyword evidence="15" id="KW-1185">Reference proteome</keyword>
<evidence type="ECO:0000256" key="3">
    <source>
        <dbReference type="ARBA" id="ARBA00022448"/>
    </source>
</evidence>
<comment type="subcellular location">
    <subcellularLocation>
        <location evidence="12">Cell membrane</location>
        <topology evidence="12">Multi-pass membrane protein</topology>
    </subcellularLocation>
    <subcellularLocation>
        <location evidence="1">Membrane</location>
        <topology evidence="1">Multi-pass membrane protein</topology>
    </subcellularLocation>
</comment>
<dbReference type="RefSeq" id="WP_282839923.1">
    <property type="nucleotide sequence ID" value="NZ_JASCXW010000030.1"/>
</dbReference>
<dbReference type="GO" id="GO:0033177">
    <property type="term" value="C:proton-transporting two-sector ATPase complex, proton-transporting domain"/>
    <property type="evidence" value="ECO:0007669"/>
    <property type="project" value="InterPro"/>
</dbReference>
<dbReference type="InterPro" id="IPR035921">
    <property type="entry name" value="F/V-ATP_Csub_sf"/>
</dbReference>
<evidence type="ECO:0000256" key="7">
    <source>
        <dbReference type="ARBA" id="ARBA00022989"/>
    </source>
</evidence>
<dbReference type="Gene3D" id="1.20.120.610">
    <property type="entry name" value="lithium bound rotor ring of v- atpase"/>
    <property type="match status" value="1"/>
</dbReference>
<dbReference type="HAMAP" id="MF_01396">
    <property type="entry name" value="ATP_synth_c_bact"/>
    <property type="match status" value="1"/>
</dbReference>
<accession>A0AAW6U9C5</accession>
<evidence type="ECO:0000256" key="10">
    <source>
        <dbReference type="ARBA" id="ARBA00023136"/>
    </source>
</evidence>
<dbReference type="CDD" id="cd18184">
    <property type="entry name" value="ATP-synt_Fo_c_NaATPase"/>
    <property type="match status" value="1"/>
</dbReference>
<comment type="function">
    <text evidence="12">Key component of the F(0) channel; it plays a direct role in translocation across the membrane. A homomeric c-ring of between 10-14 subunits forms the central stalk rotor element with the F(1) delta and epsilon subunits.</text>
</comment>
<comment type="function">
    <text evidence="12">F(1)F(0) ATP synthase produces ATP from ADP in the presence of a proton or sodium gradient. F-type ATPases consist of two structural domains, F(1) containing the extramembraneous catalytic core and F(0) containing the membrane proton channel, linked together by a central stalk and a peripheral stalk. During catalysis, ATP synthesis in the catalytic domain of F(1) is coupled via a rotary mechanism of the central stalk subunits to proton translocation.</text>
</comment>
<sequence length="93" mass="9490">MFELLSSVLPNVLEVVPNEFFRSGLAYIGAGIAVLTGLGTGIGQGIAASKAVEAVGRQPEASGKITVTMIIGQAVAETTGIYGFIIAILLLGR</sequence>
<evidence type="ECO:0000256" key="4">
    <source>
        <dbReference type="ARBA" id="ARBA00022547"/>
    </source>
</evidence>
<keyword evidence="12" id="KW-1003">Cell membrane</keyword>
<keyword evidence="10 12" id="KW-0472">Membrane</keyword>
<feature type="transmembrane region" description="Helical" evidence="12">
    <location>
        <begin position="67"/>
        <end position="91"/>
    </location>
</feature>
<evidence type="ECO:0000256" key="11">
    <source>
        <dbReference type="ARBA" id="ARBA00023310"/>
    </source>
</evidence>
<evidence type="ECO:0000256" key="8">
    <source>
        <dbReference type="ARBA" id="ARBA00023065"/>
    </source>
</evidence>
<protein>
    <recommendedName>
        <fullName evidence="12">ATP synthase subunit c</fullName>
    </recommendedName>
    <alternativeName>
        <fullName evidence="12">ATP synthase F(0) sector subunit c</fullName>
    </alternativeName>
    <alternativeName>
        <fullName evidence="12">F-type ATPase subunit c</fullName>
        <shortName evidence="12">F-ATPase subunit c</shortName>
    </alternativeName>
    <alternativeName>
        <fullName evidence="12">Lipid-binding protein</fullName>
    </alternativeName>
</protein>
<dbReference type="InterPro" id="IPR005953">
    <property type="entry name" value="ATP_synth_csu_bac/chlpt"/>
</dbReference>
<reference evidence="14" key="1">
    <citation type="submission" date="2023-05" db="EMBL/GenBank/DDBJ databases">
        <title>Mariniplasma microaerophilum sp. nov., a novel anaerobic mollicute isolated from terrestrial mud volcano, Taman Peninsula, Russia.</title>
        <authorList>
            <person name="Khomyakova M.A."/>
            <person name="Merkel A.Y."/>
            <person name="Slobodkin A.I."/>
        </authorList>
    </citation>
    <scope>NUCLEOTIDE SEQUENCE</scope>
    <source>
        <strain evidence="14">M4Ah</strain>
    </source>
</reference>
<proteinExistence type="inferred from homology"/>
<evidence type="ECO:0000256" key="9">
    <source>
        <dbReference type="ARBA" id="ARBA00023121"/>
    </source>
</evidence>
<gene>
    <name evidence="12 14" type="primary">atpE</name>
    <name evidence="14" type="ORF">QJ521_07920</name>
</gene>
<evidence type="ECO:0000313" key="15">
    <source>
        <dbReference type="Proteomes" id="UP001431532"/>
    </source>
</evidence>
<dbReference type="InterPro" id="IPR020537">
    <property type="entry name" value="ATP_synth_F0_csu_DDCD_BS"/>
</dbReference>
<comment type="similarity">
    <text evidence="2 12">Belongs to the ATPase C chain family.</text>
</comment>
<feature type="domain" description="V-ATPase proteolipid subunit C-like" evidence="13">
    <location>
        <begin position="28"/>
        <end position="90"/>
    </location>
</feature>
<dbReference type="PRINTS" id="PR00124">
    <property type="entry name" value="ATPASEC"/>
</dbReference>
<dbReference type="GO" id="GO:0008289">
    <property type="term" value="F:lipid binding"/>
    <property type="evidence" value="ECO:0007669"/>
    <property type="project" value="UniProtKB-KW"/>
</dbReference>
<comment type="caution">
    <text evidence="14">The sequence shown here is derived from an EMBL/GenBank/DDBJ whole genome shotgun (WGS) entry which is preliminary data.</text>
</comment>
<organism evidence="14 15">
    <name type="scientific">Peloplasma aerotolerans</name>
    <dbReference type="NCBI Taxonomy" id="3044389"/>
    <lineage>
        <taxon>Bacteria</taxon>
        <taxon>Bacillati</taxon>
        <taxon>Mycoplasmatota</taxon>
        <taxon>Mollicutes</taxon>
        <taxon>Acholeplasmatales</taxon>
        <taxon>Acholeplasmataceae</taxon>
        <taxon>Peloplasma</taxon>
    </lineage>
</organism>
<evidence type="ECO:0000256" key="5">
    <source>
        <dbReference type="ARBA" id="ARBA00022692"/>
    </source>
</evidence>
<dbReference type="InterPro" id="IPR000454">
    <property type="entry name" value="ATP_synth_F0_csu"/>
</dbReference>